<keyword evidence="5" id="KW-1185">Reference proteome</keyword>
<protein>
    <submittedName>
        <fullName evidence="4">Putative TetR family transcriptional regulator</fullName>
    </submittedName>
</protein>
<organism evidence="4 5">
    <name type="scientific">Gordonia soli NBRC 108243</name>
    <dbReference type="NCBI Taxonomy" id="1223545"/>
    <lineage>
        <taxon>Bacteria</taxon>
        <taxon>Bacillati</taxon>
        <taxon>Actinomycetota</taxon>
        <taxon>Actinomycetes</taxon>
        <taxon>Mycobacteriales</taxon>
        <taxon>Gordoniaceae</taxon>
        <taxon>Gordonia</taxon>
    </lineage>
</organism>
<dbReference type="eggNOG" id="COG1309">
    <property type="taxonomic scope" value="Bacteria"/>
</dbReference>
<dbReference type="EMBL" id="BANX01000023">
    <property type="protein sequence ID" value="GAC69249.1"/>
    <property type="molecule type" value="Genomic_DNA"/>
</dbReference>
<evidence type="ECO:0000313" key="5">
    <source>
        <dbReference type="Proteomes" id="UP000011666"/>
    </source>
</evidence>
<dbReference type="Gene3D" id="1.10.357.10">
    <property type="entry name" value="Tetracycline Repressor, domain 2"/>
    <property type="match status" value="1"/>
</dbReference>
<comment type="caution">
    <text evidence="4">The sequence shown here is derived from an EMBL/GenBank/DDBJ whole genome shotgun (WGS) entry which is preliminary data.</text>
</comment>
<dbReference type="InterPro" id="IPR036271">
    <property type="entry name" value="Tet_transcr_reg_TetR-rel_C_sf"/>
</dbReference>
<dbReference type="STRING" id="1223545.GS4_23_00440"/>
<dbReference type="InterPro" id="IPR050109">
    <property type="entry name" value="HTH-type_TetR-like_transc_reg"/>
</dbReference>
<evidence type="ECO:0000256" key="1">
    <source>
        <dbReference type="ARBA" id="ARBA00023125"/>
    </source>
</evidence>
<reference evidence="4 5" key="1">
    <citation type="submission" date="2013-01" db="EMBL/GenBank/DDBJ databases">
        <title>Whole genome shotgun sequence of Gordonia soli NBRC 108243.</title>
        <authorList>
            <person name="Isaki-Nakamura S."/>
            <person name="Hosoyama A."/>
            <person name="Tsuchikane K."/>
            <person name="Ando Y."/>
            <person name="Baba S."/>
            <person name="Ohji S."/>
            <person name="Hamada M."/>
            <person name="Tamura T."/>
            <person name="Yamazoe A."/>
            <person name="Yamazaki S."/>
            <person name="Fujita N."/>
        </authorList>
    </citation>
    <scope>NUCLEOTIDE SEQUENCE [LARGE SCALE GENOMIC DNA]</scope>
    <source>
        <strain evidence="4 5">NBRC 108243</strain>
    </source>
</reference>
<proteinExistence type="predicted"/>
<accession>M0QLE8</accession>
<gene>
    <name evidence="4" type="ORF">GS4_23_00440</name>
</gene>
<dbReference type="PANTHER" id="PTHR30055:SF209">
    <property type="entry name" value="POSSIBLE TRANSCRIPTIONAL REGULATORY PROTEIN (PROBABLY TETR-FAMILY)"/>
    <property type="match status" value="1"/>
</dbReference>
<feature type="DNA-binding region" description="H-T-H motif" evidence="2">
    <location>
        <begin position="35"/>
        <end position="54"/>
    </location>
</feature>
<evidence type="ECO:0000313" key="4">
    <source>
        <dbReference type="EMBL" id="GAC69249.1"/>
    </source>
</evidence>
<dbReference type="PANTHER" id="PTHR30055">
    <property type="entry name" value="HTH-TYPE TRANSCRIPTIONAL REGULATOR RUTR"/>
    <property type="match status" value="1"/>
</dbReference>
<feature type="domain" description="HTH tetR-type" evidence="3">
    <location>
        <begin position="14"/>
        <end position="72"/>
    </location>
</feature>
<evidence type="ECO:0000256" key="2">
    <source>
        <dbReference type="PROSITE-ProRule" id="PRU00335"/>
    </source>
</evidence>
<dbReference type="OrthoDB" id="9795011at2"/>
<dbReference type="SUPFAM" id="SSF48498">
    <property type="entry name" value="Tetracyclin repressor-like, C-terminal domain"/>
    <property type="match status" value="1"/>
</dbReference>
<dbReference type="GO" id="GO:0003700">
    <property type="term" value="F:DNA-binding transcription factor activity"/>
    <property type="evidence" value="ECO:0007669"/>
    <property type="project" value="TreeGrafter"/>
</dbReference>
<dbReference type="InterPro" id="IPR009057">
    <property type="entry name" value="Homeodomain-like_sf"/>
</dbReference>
<dbReference type="AlphaFoldDB" id="M0QLE8"/>
<evidence type="ECO:0000259" key="3">
    <source>
        <dbReference type="PROSITE" id="PS50977"/>
    </source>
</evidence>
<dbReference type="GO" id="GO:0000976">
    <property type="term" value="F:transcription cis-regulatory region binding"/>
    <property type="evidence" value="ECO:0007669"/>
    <property type="project" value="TreeGrafter"/>
</dbReference>
<keyword evidence="1 2" id="KW-0238">DNA-binding</keyword>
<dbReference type="Proteomes" id="UP000011666">
    <property type="component" value="Unassembled WGS sequence"/>
</dbReference>
<dbReference type="InterPro" id="IPR001647">
    <property type="entry name" value="HTH_TetR"/>
</dbReference>
<dbReference type="Pfam" id="PF00440">
    <property type="entry name" value="TetR_N"/>
    <property type="match status" value="1"/>
</dbReference>
<dbReference type="PROSITE" id="PS50977">
    <property type="entry name" value="HTH_TETR_2"/>
    <property type="match status" value="1"/>
</dbReference>
<sequence length="191" mass="20497">MSVTVIPQVRADVERNRATILGAAIILLGQHPQSSMQQVADAAGLNRATLYRHFRNRDDLLAALQAKALADSAALAETIPTDGPALPALLEYLEAAITVGERYRFISMAPRTEPSLFGAEGRALRPVAAAVRRGQAQGEFDPHLDPGFVAGLVVMLVIEVVGVVERGSLSFEDARAQAMRTFGNVLRARRG</sequence>
<dbReference type="SUPFAM" id="SSF46689">
    <property type="entry name" value="Homeodomain-like"/>
    <property type="match status" value="1"/>
</dbReference>
<name>M0QLE8_9ACTN</name>